<dbReference type="Pfam" id="PF20160">
    <property type="entry name" value="C-JID"/>
    <property type="match status" value="1"/>
</dbReference>
<evidence type="ECO:0000256" key="1">
    <source>
        <dbReference type="ARBA" id="ARBA00022614"/>
    </source>
</evidence>
<gene>
    <name evidence="6" type="ORF">TIFTF001_001874</name>
</gene>
<evidence type="ECO:0000256" key="3">
    <source>
        <dbReference type="SAM" id="MobiDB-lite"/>
    </source>
</evidence>
<proteinExistence type="predicted"/>
<organism evidence="6 7">
    <name type="scientific">Ficus carica</name>
    <name type="common">Common fig</name>
    <dbReference type="NCBI Taxonomy" id="3494"/>
    <lineage>
        <taxon>Eukaryota</taxon>
        <taxon>Viridiplantae</taxon>
        <taxon>Streptophyta</taxon>
        <taxon>Embryophyta</taxon>
        <taxon>Tracheophyta</taxon>
        <taxon>Spermatophyta</taxon>
        <taxon>Magnoliopsida</taxon>
        <taxon>eudicotyledons</taxon>
        <taxon>Gunneridae</taxon>
        <taxon>Pentapetalae</taxon>
        <taxon>rosids</taxon>
        <taxon>fabids</taxon>
        <taxon>Rosales</taxon>
        <taxon>Moraceae</taxon>
        <taxon>Ficeae</taxon>
        <taxon>Ficus</taxon>
    </lineage>
</organism>
<protein>
    <submittedName>
        <fullName evidence="6">Uncharacterized protein</fullName>
    </submittedName>
</protein>
<feature type="domain" description="Disease resistance R13L4/SHOC-2-like LRR" evidence="5">
    <location>
        <begin position="380"/>
        <end position="467"/>
    </location>
</feature>
<evidence type="ECO:0000259" key="5">
    <source>
        <dbReference type="Pfam" id="PF23598"/>
    </source>
</evidence>
<keyword evidence="1" id="KW-0433">Leucine-rich repeat</keyword>
<dbReference type="SUPFAM" id="SSF52058">
    <property type="entry name" value="L domain-like"/>
    <property type="match status" value="1"/>
</dbReference>
<feature type="region of interest" description="Disordered" evidence="3">
    <location>
        <begin position="715"/>
        <end position="770"/>
    </location>
</feature>
<dbReference type="EMBL" id="BTGU01000002">
    <property type="protein sequence ID" value="GMN28018.1"/>
    <property type="molecule type" value="Genomic_DNA"/>
</dbReference>
<accession>A0AA87ZK73</accession>
<feature type="compositionally biased region" description="Basic and acidic residues" evidence="3">
    <location>
        <begin position="753"/>
        <end position="768"/>
    </location>
</feature>
<dbReference type="Proteomes" id="UP001187192">
    <property type="component" value="Unassembled WGS sequence"/>
</dbReference>
<name>A0AA87ZK73_FICCA</name>
<sequence>MSEFGDIHLSPEVFEEMYNLRLLKIYYSSHINKGKVYLPLSLQFLPNTLRYLDWYECPLKSLPSSFMPRNLVEIDMRYSQLERLWDGVQDLINLRHIDLGHSKYLTQVPDLSRAPKLEGINLECCRSLLHVPSLRIKILEKFSPSLDGSYCKDLCCRKGPDDPRPLGTVNLTGCSNLKSLSIVVGNVKYLHLGDTAIENFSSSIWSLNDLVSLNLSNCLSLKNLPTSICKLESLHELNLSGCSSLAKFPELPNNLRYLIFREMALEQVSSSIMHLSHLKAFHLDNCKKLKSLSSSICKLKSLKLLSLRGCTKLENFPEILEPMEFLEQLDLHATGIKKLPFSIEKLIGLYSLSLSLCENLEFVPSSIYNINSLESIFFSNCSKLENLPPMSDLCHLGYLDLSYCNVVEIPDSLGYLSSVSTLDLRGNSFGSIPVSIKQLSKLTTLKLSDCKKLRSLPGLPSSLEYLNASGCELLEEVSPSSTEFTRGHIDCNAFHRWDFLFYGCLKLDQDARHNTMTEFQYRVLQTSTRSVSSEPQEIKDSKLKELEVSVCFPGTEIPKWFSHQSDKSSVNIELSPHWHGTDFLGFALCTVVTFGDYHCCNFNDLYFYCELHFKTNRGETNTLSWSFPRWEDVELKQLERTVFNSDHVFMWNRQVSYRDCLDAVEVSFEFFIRDDCGQLLAPDECEVKRCGVRQLYLQDAEEFHFVNNQYKFSQSDSIVDEPQPTGTRTLDSEREEQEEDDHQPNSNGTVHSVMKDGKEEEPSGRDTKQVQLLDELTKDILNLDIDSVETQQLDELIENIMDYFENSTEDPSSTQ</sequence>
<dbReference type="PANTHER" id="PTHR47186:SF3">
    <property type="entry name" value="OS09G0267800 PROTEIN"/>
    <property type="match status" value="1"/>
</dbReference>
<evidence type="ECO:0000259" key="4">
    <source>
        <dbReference type="Pfam" id="PF20160"/>
    </source>
</evidence>
<feature type="domain" description="C-JID" evidence="4">
    <location>
        <begin position="552"/>
        <end position="701"/>
    </location>
</feature>
<dbReference type="InterPro" id="IPR045344">
    <property type="entry name" value="C-JID"/>
</dbReference>
<dbReference type="PANTHER" id="PTHR47186">
    <property type="entry name" value="LEUCINE-RICH REPEAT-CONTAINING PROTEIN 57"/>
    <property type="match status" value="1"/>
</dbReference>
<dbReference type="Gene3D" id="3.80.10.10">
    <property type="entry name" value="Ribonuclease Inhibitor"/>
    <property type="match status" value="3"/>
</dbReference>
<reference evidence="6" key="1">
    <citation type="submission" date="2023-07" db="EMBL/GenBank/DDBJ databases">
        <title>draft genome sequence of fig (Ficus carica).</title>
        <authorList>
            <person name="Takahashi T."/>
            <person name="Nishimura K."/>
        </authorList>
    </citation>
    <scope>NUCLEOTIDE SEQUENCE</scope>
</reference>
<dbReference type="InterPro" id="IPR011713">
    <property type="entry name" value="Leu-rich_rpt_3"/>
</dbReference>
<dbReference type="InterPro" id="IPR032675">
    <property type="entry name" value="LRR_dom_sf"/>
</dbReference>
<dbReference type="Pfam" id="PF23598">
    <property type="entry name" value="LRR_14"/>
    <property type="match status" value="1"/>
</dbReference>
<keyword evidence="7" id="KW-1185">Reference proteome</keyword>
<dbReference type="InterPro" id="IPR055414">
    <property type="entry name" value="LRR_R13L4/SHOC2-like"/>
</dbReference>
<evidence type="ECO:0000313" key="7">
    <source>
        <dbReference type="Proteomes" id="UP001187192"/>
    </source>
</evidence>
<dbReference type="AlphaFoldDB" id="A0AA87ZK73"/>
<comment type="caution">
    <text evidence="6">The sequence shown here is derived from an EMBL/GenBank/DDBJ whole genome shotgun (WGS) entry which is preliminary data.</text>
</comment>
<keyword evidence="2" id="KW-0677">Repeat</keyword>
<evidence type="ECO:0000256" key="2">
    <source>
        <dbReference type="ARBA" id="ARBA00022737"/>
    </source>
</evidence>
<dbReference type="Pfam" id="PF07725">
    <property type="entry name" value="LRR_3"/>
    <property type="match status" value="1"/>
</dbReference>
<evidence type="ECO:0000313" key="6">
    <source>
        <dbReference type="EMBL" id="GMN28018.1"/>
    </source>
</evidence>